<protein>
    <recommendedName>
        <fullName evidence="4">CBS domain-containing protein</fullName>
    </recommendedName>
</protein>
<comment type="caution">
    <text evidence="2">The sequence shown here is derived from an EMBL/GenBank/DDBJ whole genome shotgun (WGS) entry which is preliminary data.</text>
</comment>
<proteinExistence type="predicted"/>
<name>A0ABT4Z7V9_HALEZ</name>
<accession>A0ABT4Z7V9</accession>
<dbReference type="EMBL" id="JAQLUK010000077">
    <property type="protein sequence ID" value="MDB2294275.1"/>
    <property type="molecule type" value="Genomic_DNA"/>
</dbReference>
<evidence type="ECO:0000256" key="1">
    <source>
        <dbReference type="SAM" id="MobiDB-lite"/>
    </source>
</evidence>
<feature type="region of interest" description="Disordered" evidence="1">
    <location>
        <begin position="20"/>
        <end position="53"/>
    </location>
</feature>
<reference evidence="2 3" key="1">
    <citation type="submission" date="2023-01" db="EMBL/GenBank/DDBJ databases">
        <title>Halorubrum ezzemoulense from Santa Pola, Spain.</title>
        <authorList>
            <person name="Feng Y."/>
            <person name="Louyakis A.S."/>
            <person name="Gogarten J.P."/>
        </authorList>
    </citation>
    <scope>NUCLEOTIDE SEQUENCE [LARGE SCALE GENOMIC DNA]</scope>
    <source>
        <strain evidence="2 3">AMM015</strain>
    </source>
</reference>
<dbReference type="Proteomes" id="UP001210528">
    <property type="component" value="Unassembled WGS sequence"/>
</dbReference>
<gene>
    <name evidence="2" type="ORF">PM085_18860</name>
</gene>
<sequence length="151" mass="16494">MSSLDLWVPESSVPGVAVEREVQLNSPPPRSSLEPAPDPSVSADRERRSEPDSLVPDALVRRFIRCADRTKSVEIGALPVPVLGRDVVIVLAGDGEFVAVVRDHKGVLGFVRRRVLGEFDEDLGIGAIERVLKQFVENPARILSFEALFGL</sequence>
<dbReference type="RefSeq" id="WP_271970684.1">
    <property type="nucleotide sequence ID" value="NZ_JAQLUK010000077.1"/>
</dbReference>
<evidence type="ECO:0000313" key="2">
    <source>
        <dbReference type="EMBL" id="MDB2294275.1"/>
    </source>
</evidence>
<evidence type="ECO:0008006" key="4">
    <source>
        <dbReference type="Google" id="ProtNLM"/>
    </source>
</evidence>
<evidence type="ECO:0000313" key="3">
    <source>
        <dbReference type="Proteomes" id="UP001210528"/>
    </source>
</evidence>
<keyword evidence="3" id="KW-1185">Reference proteome</keyword>
<organism evidence="2 3">
    <name type="scientific">Halorubrum ezzemoulense</name>
    <name type="common">Halorubrum chaoviator</name>
    <dbReference type="NCBI Taxonomy" id="337243"/>
    <lineage>
        <taxon>Archaea</taxon>
        <taxon>Methanobacteriati</taxon>
        <taxon>Methanobacteriota</taxon>
        <taxon>Stenosarchaea group</taxon>
        <taxon>Halobacteria</taxon>
        <taxon>Halobacteriales</taxon>
        <taxon>Haloferacaceae</taxon>
        <taxon>Halorubrum</taxon>
    </lineage>
</organism>